<keyword evidence="5" id="KW-1185">Reference proteome</keyword>
<reference evidence="4 5" key="1">
    <citation type="submission" date="2014-02" db="EMBL/GenBank/DDBJ databases">
        <title>Draft genome sequence of Lysinibacillus massiliensis CCUG 49529.</title>
        <authorList>
            <person name="Zhang F."/>
            <person name="Wang G."/>
            <person name="Zhang L."/>
        </authorList>
    </citation>
    <scope>NUCLEOTIDE SEQUENCE [LARGE SCALE GENOMIC DNA]</scope>
    <source>
        <strain evidence="4 5">CCUG 49529</strain>
    </source>
</reference>
<dbReference type="InterPro" id="IPR036388">
    <property type="entry name" value="WH-like_DNA-bd_sf"/>
</dbReference>
<dbReference type="GO" id="GO:0003700">
    <property type="term" value="F:DNA-binding transcription factor activity"/>
    <property type="evidence" value="ECO:0007669"/>
    <property type="project" value="InterPro"/>
</dbReference>
<evidence type="ECO:0000256" key="2">
    <source>
        <dbReference type="ARBA" id="ARBA00023163"/>
    </source>
</evidence>
<dbReference type="PROSITE" id="PS51000">
    <property type="entry name" value="HTH_DEOR_2"/>
    <property type="match status" value="1"/>
</dbReference>
<dbReference type="SMART" id="SM01134">
    <property type="entry name" value="DeoRC"/>
    <property type="match status" value="1"/>
</dbReference>
<evidence type="ECO:0000256" key="1">
    <source>
        <dbReference type="ARBA" id="ARBA00023015"/>
    </source>
</evidence>
<dbReference type="InterPro" id="IPR036390">
    <property type="entry name" value="WH_DNA-bd_sf"/>
</dbReference>
<dbReference type="InterPro" id="IPR037171">
    <property type="entry name" value="NagB/RpiA_transferase-like"/>
</dbReference>
<dbReference type="eggNOG" id="COG1349">
    <property type="taxonomic scope" value="Bacteria"/>
</dbReference>
<dbReference type="Pfam" id="PF08220">
    <property type="entry name" value="HTH_DeoR"/>
    <property type="match status" value="1"/>
</dbReference>
<dbReference type="SUPFAM" id="SSF100950">
    <property type="entry name" value="NagB/RpiA/CoA transferase-like"/>
    <property type="match status" value="1"/>
</dbReference>
<keyword evidence="2" id="KW-0804">Transcription</keyword>
<organism evidence="4 5">
    <name type="scientific">Ureibacillus massiliensis 4400831 = CIP 108448 = CCUG 49529</name>
    <dbReference type="NCBI Taxonomy" id="1211035"/>
    <lineage>
        <taxon>Bacteria</taxon>
        <taxon>Bacillati</taxon>
        <taxon>Bacillota</taxon>
        <taxon>Bacilli</taxon>
        <taxon>Bacillales</taxon>
        <taxon>Caryophanaceae</taxon>
        <taxon>Ureibacillus</taxon>
    </lineage>
</organism>
<dbReference type="Pfam" id="PF00455">
    <property type="entry name" value="DeoRC"/>
    <property type="match status" value="1"/>
</dbReference>
<dbReference type="SUPFAM" id="SSF46785">
    <property type="entry name" value="Winged helix' DNA-binding domain"/>
    <property type="match status" value="1"/>
</dbReference>
<evidence type="ECO:0000259" key="3">
    <source>
        <dbReference type="PROSITE" id="PS51000"/>
    </source>
</evidence>
<dbReference type="EMBL" id="JPVQ01000005">
    <property type="protein sequence ID" value="KGR91585.1"/>
    <property type="molecule type" value="Genomic_DNA"/>
</dbReference>
<comment type="caution">
    <text evidence="4">The sequence shown here is derived from an EMBL/GenBank/DDBJ whole genome shotgun (WGS) entry which is preliminary data.</text>
</comment>
<feature type="domain" description="HTH deoR-type" evidence="3">
    <location>
        <begin position="3"/>
        <end position="58"/>
    </location>
</feature>
<dbReference type="OrthoDB" id="9797223at2"/>
<dbReference type="SMART" id="SM00420">
    <property type="entry name" value="HTH_DEOR"/>
    <property type="match status" value="1"/>
</dbReference>
<dbReference type="InterPro" id="IPR014036">
    <property type="entry name" value="DeoR-like_C"/>
</dbReference>
<dbReference type="PANTHER" id="PTHR30363">
    <property type="entry name" value="HTH-TYPE TRANSCRIPTIONAL REGULATOR SRLR-RELATED"/>
    <property type="match status" value="1"/>
</dbReference>
<dbReference type="PRINTS" id="PR00037">
    <property type="entry name" value="HTHLACR"/>
</dbReference>
<dbReference type="Proteomes" id="UP000030595">
    <property type="component" value="Unassembled WGS sequence"/>
</dbReference>
<sequence length="253" mass="28349">MLPVERKRKILEYLISNQSASISELSALCSVHESTIRRDLVELELEEKLKRTHGGAILEDWVSVEPSFDERQGHNIDEKSRIGQKAAQFIEAGDTVILDSGTTSLQIAKHMKHLKNVQVFTNDINIATELKDCSGIKVYITGGELYLHSYMLNGHYTNSFLESVQVKKAFLGTPAIHPIHGLTHMEAILVPTKQKIIQAAKEVFVVADSSKIGRYSAHLISKIDEKFSLITGKEVKNEYIEAFQEAAIKLYTV</sequence>
<accession>A0A0A3J759</accession>
<keyword evidence="1" id="KW-0805">Transcription regulation</keyword>
<name>A0A0A3J759_9BACL</name>
<proteinExistence type="predicted"/>
<dbReference type="InterPro" id="IPR050313">
    <property type="entry name" value="Carb_Metab_HTH_regulators"/>
</dbReference>
<evidence type="ECO:0000313" key="5">
    <source>
        <dbReference type="Proteomes" id="UP000030595"/>
    </source>
</evidence>
<dbReference type="Gene3D" id="1.10.10.10">
    <property type="entry name" value="Winged helix-like DNA-binding domain superfamily/Winged helix DNA-binding domain"/>
    <property type="match status" value="1"/>
</dbReference>
<dbReference type="InterPro" id="IPR001034">
    <property type="entry name" value="DeoR_HTH"/>
</dbReference>
<gene>
    <name evidence="4" type="ORF">CD30_04565</name>
</gene>
<dbReference type="AlphaFoldDB" id="A0A0A3J759"/>
<dbReference type="Gene3D" id="3.40.50.1360">
    <property type="match status" value="1"/>
</dbReference>
<protein>
    <submittedName>
        <fullName evidence="4">DeoR faimly transcriptional regulator</fullName>
    </submittedName>
</protein>
<dbReference type="PANTHER" id="PTHR30363:SF44">
    <property type="entry name" value="AGA OPERON TRANSCRIPTIONAL REPRESSOR-RELATED"/>
    <property type="match status" value="1"/>
</dbReference>
<evidence type="ECO:0000313" key="4">
    <source>
        <dbReference type="EMBL" id="KGR91585.1"/>
    </source>
</evidence>
<dbReference type="RefSeq" id="WP_036172960.1">
    <property type="nucleotide sequence ID" value="NZ_AVCZ01000005.1"/>
</dbReference>